<dbReference type="SUPFAM" id="SSF110738">
    <property type="entry name" value="Glycerate kinase I"/>
    <property type="match status" value="1"/>
</dbReference>
<evidence type="ECO:0000256" key="2">
    <source>
        <dbReference type="ARBA" id="ARBA00022679"/>
    </source>
</evidence>
<organism evidence="5 6">
    <name type="scientific">Halothiobacillus neapolitanus (strain ATCC 23641 / DSM 15147 / CIP 104769 / NCIMB 8539 / c2)</name>
    <name type="common">Thiobacillus neapolitanus</name>
    <dbReference type="NCBI Taxonomy" id="555778"/>
    <lineage>
        <taxon>Bacteria</taxon>
        <taxon>Pseudomonadati</taxon>
        <taxon>Pseudomonadota</taxon>
        <taxon>Gammaproteobacteria</taxon>
        <taxon>Chromatiales</taxon>
        <taxon>Halothiobacillaceae</taxon>
        <taxon>Halothiobacillus</taxon>
    </lineage>
</organism>
<dbReference type="STRING" id="555778.Hneap_2233"/>
<keyword evidence="6" id="KW-1185">Reference proteome</keyword>
<dbReference type="RefSeq" id="WP_012825079.1">
    <property type="nucleotide sequence ID" value="NC_013422.1"/>
</dbReference>
<dbReference type="PIRSF" id="PIRSF006078">
    <property type="entry name" value="GlxK"/>
    <property type="match status" value="1"/>
</dbReference>
<dbReference type="AlphaFoldDB" id="D0KWE5"/>
<dbReference type="Pfam" id="PF02595">
    <property type="entry name" value="Gly_kinase"/>
    <property type="match status" value="1"/>
</dbReference>
<evidence type="ECO:0000256" key="1">
    <source>
        <dbReference type="ARBA" id="ARBA00006284"/>
    </source>
</evidence>
<dbReference type="Proteomes" id="UP000009102">
    <property type="component" value="Chromosome"/>
</dbReference>
<sequence length="384" mass="39945">MGLHIVICPDSFKGSLSSPAAAEAMAQGVRLVAPDARIECIPMADGGEGTAERITQALNGQWRRDRVHGPDGAMVDASWGWIPAQNMAVIEAASACGLNLTAPERRDPWQLDSRGVGELLRCALDHGAEHILIGLGGSGTNDAGAGMLSALGVRFLDEDGKPLIPSPDGLKTLDRVDFSQLDARLGQIKLICLTDVDNPLTGPTGATAVFGPQKGLAATDIAAMDARLAQIAKCIKAARPLHCSPDTLGMGAAGGLGFALGAVLGARRQRGSEYLADLLGLDSAIEQADLVLTGEGALDTQTAQGKVVAEVIRRAQRFEKPVICIAGSVHITPAQIKTLGLWTAWPLCGDNVDIDAAISRAAAMIAERTAEATAAWLDASSRKD</sequence>
<proteinExistence type="inferred from homology"/>
<dbReference type="OrthoDB" id="9774290at2"/>
<dbReference type="GO" id="GO:0008887">
    <property type="term" value="F:glycerate kinase activity"/>
    <property type="evidence" value="ECO:0007669"/>
    <property type="project" value="UniProtKB-UniRule"/>
</dbReference>
<name>D0KWE5_HALNC</name>
<dbReference type="KEGG" id="hna:Hneap_2233"/>
<dbReference type="Gene3D" id="3.40.50.10350">
    <property type="entry name" value="Glycerate kinase, domain 1"/>
    <property type="match status" value="1"/>
</dbReference>
<dbReference type="HOGENOM" id="CLU_028255_0_1_6"/>
<comment type="similarity">
    <text evidence="1 4">Belongs to the glycerate kinase type-1 family.</text>
</comment>
<dbReference type="InterPro" id="IPR036129">
    <property type="entry name" value="Glycerate_kinase_sf"/>
</dbReference>
<keyword evidence="3 4" id="KW-0418">Kinase</keyword>
<keyword evidence="2 4" id="KW-0808">Transferase</keyword>
<dbReference type="NCBIfam" id="TIGR00045">
    <property type="entry name" value="glycerate kinase"/>
    <property type="match status" value="1"/>
</dbReference>
<dbReference type="InterPro" id="IPR018193">
    <property type="entry name" value="Glyc_kinase_flavodox-like_fold"/>
</dbReference>
<evidence type="ECO:0000313" key="6">
    <source>
        <dbReference type="Proteomes" id="UP000009102"/>
    </source>
</evidence>
<dbReference type="PANTHER" id="PTHR21599:SF0">
    <property type="entry name" value="GLYCERATE KINASE"/>
    <property type="match status" value="1"/>
</dbReference>
<accession>D0KWE5</accession>
<dbReference type="EC" id="2.7.1.31" evidence="5"/>
<protein>
    <submittedName>
        <fullName evidence="5">Glycerate kinase</fullName>
        <ecNumber evidence="5">2.7.1.31</ecNumber>
    </submittedName>
</protein>
<gene>
    <name evidence="5" type="ordered locus">Hneap_2233</name>
</gene>
<dbReference type="PANTHER" id="PTHR21599">
    <property type="entry name" value="GLYCERATE KINASE"/>
    <property type="match status" value="1"/>
</dbReference>
<evidence type="ECO:0000313" key="5">
    <source>
        <dbReference type="EMBL" id="ACX97048.1"/>
    </source>
</evidence>
<dbReference type="Gene3D" id="3.90.1510.10">
    <property type="entry name" value="Glycerate kinase, domain 2"/>
    <property type="match status" value="1"/>
</dbReference>
<evidence type="ECO:0000256" key="3">
    <source>
        <dbReference type="ARBA" id="ARBA00022777"/>
    </source>
</evidence>
<dbReference type="InterPro" id="IPR018197">
    <property type="entry name" value="Glycerate_kinase_RE-like"/>
</dbReference>
<dbReference type="eggNOG" id="COG1929">
    <property type="taxonomic scope" value="Bacteria"/>
</dbReference>
<dbReference type="EMBL" id="CP001801">
    <property type="protein sequence ID" value="ACX97048.1"/>
    <property type="molecule type" value="Genomic_DNA"/>
</dbReference>
<reference evidence="5 6" key="1">
    <citation type="submission" date="2009-10" db="EMBL/GenBank/DDBJ databases">
        <title>Complete sequence of Halothiobacillus neapolitanus c2.</title>
        <authorList>
            <consortium name="US DOE Joint Genome Institute"/>
            <person name="Lucas S."/>
            <person name="Copeland A."/>
            <person name="Lapidus A."/>
            <person name="Glavina del Rio T."/>
            <person name="Tice H."/>
            <person name="Bruce D."/>
            <person name="Goodwin L."/>
            <person name="Pitluck S."/>
            <person name="Davenport K."/>
            <person name="Brettin T."/>
            <person name="Detter J.C."/>
            <person name="Han C."/>
            <person name="Tapia R."/>
            <person name="Larimer F."/>
            <person name="Land M."/>
            <person name="Hauser L."/>
            <person name="Kyrpides N."/>
            <person name="Mikhailova N."/>
            <person name="Kerfeld C."/>
            <person name="Cannon G."/>
            <person name="Heinhort S."/>
        </authorList>
    </citation>
    <scope>NUCLEOTIDE SEQUENCE [LARGE SCALE GENOMIC DNA]</scope>
    <source>
        <strain evidence="6">ATCC 23641 / c2</strain>
    </source>
</reference>
<dbReference type="GO" id="GO:0031388">
    <property type="term" value="P:organic acid phosphorylation"/>
    <property type="evidence" value="ECO:0007669"/>
    <property type="project" value="UniProtKB-UniRule"/>
</dbReference>
<dbReference type="InterPro" id="IPR004381">
    <property type="entry name" value="Glycerate_kinase"/>
</dbReference>
<evidence type="ECO:0000256" key="4">
    <source>
        <dbReference type="PIRNR" id="PIRNR006078"/>
    </source>
</evidence>